<dbReference type="AlphaFoldDB" id="A0A392NDQ5"/>
<sequence length="149" mass="17030">SLPLTPSSYTVTVVTIPWKNSARSEFNIIKLKTNKRDENQHLNTEGFRNKEISKDNKRNKGKKNEATEETSGFNSNKHEVRKRATKNEKSSVEIGGNGFTRKSSVAFGYRREVTFQLHFSFDGAILCYGGDNVYSFLESVRDEGDERWV</sequence>
<organism evidence="2 3">
    <name type="scientific">Trifolium medium</name>
    <dbReference type="NCBI Taxonomy" id="97028"/>
    <lineage>
        <taxon>Eukaryota</taxon>
        <taxon>Viridiplantae</taxon>
        <taxon>Streptophyta</taxon>
        <taxon>Embryophyta</taxon>
        <taxon>Tracheophyta</taxon>
        <taxon>Spermatophyta</taxon>
        <taxon>Magnoliopsida</taxon>
        <taxon>eudicotyledons</taxon>
        <taxon>Gunneridae</taxon>
        <taxon>Pentapetalae</taxon>
        <taxon>rosids</taxon>
        <taxon>fabids</taxon>
        <taxon>Fabales</taxon>
        <taxon>Fabaceae</taxon>
        <taxon>Papilionoideae</taxon>
        <taxon>50 kb inversion clade</taxon>
        <taxon>NPAAA clade</taxon>
        <taxon>Hologalegina</taxon>
        <taxon>IRL clade</taxon>
        <taxon>Trifolieae</taxon>
        <taxon>Trifolium</taxon>
    </lineage>
</organism>
<proteinExistence type="predicted"/>
<gene>
    <name evidence="2" type="ORF">A2U01_0018181</name>
</gene>
<reference evidence="2 3" key="1">
    <citation type="journal article" date="2018" name="Front. Plant Sci.">
        <title>Red Clover (Trifolium pratense) and Zigzag Clover (T. medium) - A Picture of Genomic Similarities and Differences.</title>
        <authorList>
            <person name="Dluhosova J."/>
            <person name="Istvanek J."/>
            <person name="Nedelnik J."/>
            <person name="Repkova J."/>
        </authorList>
    </citation>
    <scope>NUCLEOTIDE SEQUENCE [LARGE SCALE GENOMIC DNA]</scope>
    <source>
        <strain evidence="3">cv. 10/8</strain>
        <tissue evidence="2">Leaf</tissue>
    </source>
</reference>
<feature type="region of interest" description="Disordered" evidence="1">
    <location>
        <begin position="39"/>
        <end position="95"/>
    </location>
</feature>
<protein>
    <submittedName>
        <fullName evidence="2">Uncharacterized protein</fullName>
    </submittedName>
</protein>
<accession>A0A392NDQ5</accession>
<keyword evidence="3" id="KW-1185">Reference proteome</keyword>
<dbReference type="EMBL" id="LXQA010034307">
    <property type="protein sequence ID" value="MCH97188.1"/>
    <property type="molecule type" value="Genomic_DNA"/>
</dbReference>
<name>A0A392NDQ5_9FABA</name>
<evidence type="ECO:0000313" key="3">
    <source>
        <dbReference type="Proteomes" id="UP000265520"/>
    </source>
</evidence>
<dbReference type="Proteomes" id="UP000265520">
    <property type="component" value="Unassembled WGS sequence"/>
</dbReference>
<comment type="caution">
    <text evidence="2">The sequence shown here is derived from an EMBL/GenBank/DDBJ whole genome shotgun (WGS) entry which is preliminary data.</text>
</comment>
<evidence type="ECO:0000313" key="2">
    <source>
        <dbReference type="EMBL" id="MCH97188.1"/>
    </source>
</evidence>
<evidence type="ECO:0000256" key="1">
    <source>
        <dbReference type="SAM" id="MobiDB-lite"/>
    </source>
</evidence>
<feature type="compositionally biased region" description="Basic and acidic residues" evidence="1">
    <location>
        <begin position="47"/>
        <end position="66"/>
    </location>
</feature>
<feature type="non-terminal residue" evidence="2">
    <location>
        <position position="1"/>
    </location>
</feature>